<dbReference type="EMBL" id="CPYD01000003">
    <property type="protein sequence ID" value="CNE31059.1"/>
    <property type="molecule type" value="Genomic_DNA"/>
</dbReference>
<reference evidence="1 2" key="1">
    <citation type="submission" date="2015-03" db="EMBL/GenBank/DDBJ databases">
        <authorList>
            <consortium name="Pathogen Informatics"/>
            <person name="Murphy D."/>
        </authorList>
    </citation>
    <scope>NUCLEOTIDE SEQUENCE [LARGE SCALE GENOMIC DNA]</scope>
    <source>
        <strain evidence="2">type strain: CIP110231</strain>
    </source>
</reference>
<evidence type="ECO:0000313" key="1">
    <source>
        <dbReference type="EMBL" id="CNE31059.1"/>
    </source>
</evidence>
<evidence type="ECO:0000313" key="2">
    <source>
        <dbReference type="Proteomes" id="UP000040578"/>
    </source>
</evidence>
<accession>A0ABP1YCW1</accession>
<gene>
    <name evidence="1" type="ORF">ERS137967_01260</name>
</gene>
<sequence length="222" mass="25485">MTISMERVKNEIRTILDTAKDQKKVTSKSATKLYNLMRKIKNTPLRGSQECKTNAIHDLYNLNEILTQQKSKLVNEKSKGIHALLNKINTAEVENSNTINNSIYNAGESSYMQMNNELYASQEHLYESMNDDVNGSQEHLYESIYHDINCDNQKYSKPLPINRKDNIEKHIDESTEITNDIVFISSSSGRLSPTSNNFFASSNKEHFIQIIKNNKIHIVKVK</sequence>
<dbReference type="Proteomes" id="UP000040578">
    <property type="component" value="Unassembled WGS sequence"/>
</dbReference>
<dbReference type="RefSeq" id="WP_049597429.1">
    <property type="nucleotide sequence ID" value="NZ_CPYD01000003.1"/>
</dbReference>
<protein>
    <submittedName>
        <fullName evidence="1">Uncharacterized protein</fullName>
    </submittedName>
</protein>
<organism evidence="1 2">
    <name type="scientific">Yersinia nurmii</name>
    <dbReference type="NCBI Taxonomy" id="685706"/>
    <lineage>
        <taxon>Bacteria</taxon>
        <taxon>Pseudomonadati</taxon>
        <taxon>Pseudomonadota</taxon>
        <taxon>Gammaproteobacteria</taxon>
        <taxon>Enterobacterales</taxon>
        <taxon>Yersiniaceae</taxon>
        <taxon>Yersinia</taxon>
    </lineage>
</organism>
<keyword evidence="2" id="KW-1185">Reference proteome</keyword>
<name>A0ABP1YCW1_9GAMM</name>
<comment type="caution">
    <text evidence="1">The sequence shown here is derived from an EMBL/GenBank/DDBJ whole genome shotgun (WGS) entry which is preliminary data.</text>
</comment>
<proteinExistence type="predicted"/>